<organism evidence="1 2">
    <name type="scientific">Microbacterium oryzae</name>
    <dbReference type="NCBI Taxonomy" id="743009"/>
    <lineage>
        <taxon>Bacteria</taxon>
        <taxon>Bacillati</taxon>
        <taxon>Actinomycetota</taxon>
        <taxon>Actinomycetes</taxon>
        <taxon>Micrococcales</taxon>
        <taxon>Microbacteriaceae</taxon>
        <taxon>Microbacterium</taxon>
    </lineage>
</organism>
<dbReference type="GO" id="GO:0003989">
    <property type="term" value="F:acetyl-CoA carboxylase activity"/>
    <property type="evidence" value="ECO:0007669"/>
    <property type="project" value="InterPro"/>
</dbReference>
<reference evidence="1 2" key="1">
    <citation type="submission" date="2018-09" db="EMBL/GenBank/DDBJ databases">
        <title>Whole genome sequencing of Microbacterium oryzae strain MB-10T.</title>
        <authorList>
            <person name="Das S.K."/>
        </authorList>
    </citation>
    <scope>NUCLEOTIDE SEQUENCE [LARGE SCALE GENOMIC DNA]</scope>
    <source>
        <strain evidence="1 2">MB-10</strain>
    </source>
</reference>
<dbReference type="EMBL" id="CP032550">
    <property type="protein sequence ID" value="QGU26292.1"/>
    <property type="molecule type" value="Genomic_DNA"/>
</dbReference>
<dbReference type="Pfam" id="PF13822">
    <property type="entry name" value="ACC_epsilon"/>
    <property type="match status" value="1"/>
</dbReference>
<gene>
    <name evidence="1" type="ORF">D7D94_00210</name>
</gene>
<dbReference type="Proteomes" id="UP000422989">
    <property type="component" value="Chromosome"/>
</dbReference>
<name>A0A6I6DNE2_9MICO</name>
<evidence type="ECO:0000313" key="1">
    <source>
        <dbReference type="EMBL" id="QGU26292.1"/>
    </source>
</evidence>
<dbReference type="AlphaFoldDB" id="A0A6I6DNE2"/>
<dbReference type="RefSeq" id="WP_156240679.1">
    <property type="nucleotide sequence ID" value="NZ_BAAAZL010000007.1"/>
</dbReference>
<dbReference type="InterPro" id="IPR032716">
    <property type="entry name" value="ACC_epsilon"/>
</dbReference>
<keyword evidence="2" id="KW-1185">Reference proteome</keyword>
<proteinExistence type="predicted"/>
<dbReference type="KEGG" id="moj:D7D94_00210"/>
<evidence type="ECO:0000313" key="2">
    <source>
        <dbReference type="Proteomes" id="UP000422989"/>
    </source>
</evidence>
<protein>
    <submittedName>
        <fullName evidence="1">Acyl-CoA carboxylase subunit epsilon</fullName>
    </submittedName>
</protein>
<accession>A0A6I6DNE2</accession>
<dbReference type="GO" id="GO:0004658">
    <property type="term" value="F:propionyl-CoA carboxylase activity"/>
    <property type="evidence" value="ECO:0007669"/>
    <property type="project" value="InterPro"/>
</dbReference>
<sequence length="71" mass="7732">MSQQNEIPRVDVVRGTPTDEELAALVAVVSEAYATEAATAVAEDAPAVDAWTHTRRLRRPLARGAWGRFRG</sequence>